<organism evidence="1 2">
    <name type="scientific">Colletotrichum abscissum</name>
    <dbReference type="NCBI Taxonomy" id="1671311"/>
    <lineage>
        <taxon>Eukaryota</taxon>
        <taxon>Fungi</taxon>
        <taxon>Dikarya</taxon>
        <taxon>Ascomycota</taxon>
        <taxon>Pezizomycotina</taxon>
        <taxon>Sordariomycetes</taxon>
        <taxon>Hypocreomycetidae</taxon>
        <taxon>Glomerellales</taxon>
        <taxon>Glomerellaceae</taxon>
        <taxon>Colletotrichum</taxon>
        <taxon>Colletotrichum acutatum species complex</taxon>
    </lineage>
</organism>
<protein>
    <submittedName>
        <fullName evidence="1">Uncharacterized protein</fullName>
    </submittedName>
</protein>
<evidence type="ECO:0000313" key="1">
    <source>
        <dbReference type="EMBL" id="KAI3527493.1"/>
    </source>
</evidence>
<keyword evidence="2" id="KW-1185">Reference proteome</keyword>
<feature type="non-terminal residue" evidence="1">
    <location>
        <position position="1"/>
    </location>
</feature>
<reference evidence="1" key="1">
    <citation type="submission" date="2019-01" db="EMBL/GenBank/DDBJ databases">
        <title>Colletotrichum abscissum LGMF1257.</title>
        <authorList>
            <person name="Baroncelli R."/>
        </authorList>
    </citation>
    <scope>NUCLEOTIDE SEQUENCE</scope>
    <source>
        <strain evidence="1">Ca142</strain>
    </source>
</reference>
<proteinExistence type="predicted"/>
<gene>
    <name evidence="1" type="ORF">CABS02_15356</name>
</gene>
<name>A0A9Q0ASN0_9PEZI</name>
<accession>A0A9Q0ASN0</accession>
<evidence type="ECO:0000313" key="2">
    <source>
        <dbReference type="Proteomes" id="UP001056436"/>
    </source>
</evidence>
<dbReference type="EMBL" id="SDAQ01000305">
    <property type="protein sequence ID" value="KAI3527493.1"/>
    <property type="molecule type" value="Genomic_DNA"/>
</dbReference>
<comment type="caution">
    <text evidence="1">The sequence shown here is derived from an EMBL/GenBank/DDBJ whole genome shotgun (WGS) entry which is preliminary data.</text>
</comment>
<sequence>VRIVAHAESGTPDNFTAWLRSARNVEHVTLCIGGLSEPIPFEQVKGHRSTLRTLVLDPRQNLIDPSSVLKYRPGDLRDIVEQCASLQTLGLPLDLRNYQCHLRYTRSHQIKRIIPTCMLETLHLRGRDQSPQRSRVDAKHLARRFLLKQYSYASISKRLDTFIGIIHHHDPVVSNNYICPPRKTQARSHVKFNVKSIEDGSLYATLIKNSGLRLFVKPIEWTSLHLTLLDMEFHNLPPITQPVPTVGSSKATIDLSASAQALLAALNTLLETKSTECRIRSMLTVIPMLYPQHISFLGAFELHQYFGGRAYCIDCPVQAAWDVTPARSSYTTASESTSLRAKESVEGPIVEKIGGHNVRKQPVLVYVDLKTITVTRRAGYKPPRDDPPVRRLRKLLYRKVTPPNMVEDSFLAAVILALAQRPFYRAAPPSADKPLMSSPRSSSLREPMFQDTTVCILVVNDMEPPARCFVL</sequence>
<dbReference type="AlphaFoldDB" id="A0A9Q0ASN0"/>
<dbReference type="Proteomes" id="UP001056436">
    <property type="component" value="Unassembled WGS sequence"/>
</dbReference>